<evidence type="ECO:0000313" key="3">
    <source>
        <dbReference type="Proteomes" id="UP001431429"/>
    </source>
</evidence>
<gene>
    <name evidence="2" type="ORF">NBG84_01025</name>
</gene>
<dbReference type="SUPFAM" id="SSF51735">
    <property type="entry name" value="NAD(P)-binding Rossmann-fold domains"/>
    <property type="match status" value="1"/>
</dbReference>
<feature type="domain" description="NmrA-like" evidence="1">
    <location>
        <begin position="115"/>
        <end position="245"/>
    </location>
</feature>
<dbReference type="Pfam" id="PF05368">
    <property type="entry name" value="NmrA"/>
    <property type="match status" value="1"/>
</dbReference>
<dbReference type="InterPro" id="IPR036291">
    <property type="entry name" value="NAD(P)-bd_dom_sf"/>
</dbReference>
<dbReference type="Proteomes" id="UP001431429">
    <property type="component" value="Unassembled WGS sequence"/>
</dbReference>
<dbReference type="InterPro" id="IPR051604">
    <property type="entry name" value="Ergot_Alk_Oxidoreductase"/>
</dbReference>
<dbReference type="Gene3D" id="3.90.25.10">
    <property type="entry name" value="UDP-galactose 4-epimerase, domain 1"/>
    <property type="match status" value="1"/>
</dbReference>
<proteinExistence type="predicted"/>
<accession>A0ABT0UEG4</accession>
<dbReference type="InterPro" id="IPR008030">
    <property type="entry name" value="NmrA-like"/>
</dbReference>
<keyword evidence="3" id="KW-1185">Reference proteome</keyword>
<evidence type="ECO:0000313" key="2">
    <source>
        <dbReference type="EMBL" id="MCM2386907.1"/>
    </source>
</evidence>
<organism evidence="2 3">
    <name type="scientific">Streptomyces albipurpureus</name>
    <dbReference type="NCBI Taxonomy" id="2897419"/>
    <lineage>
        <taxon>Bacteria</taxon>
        <taxon>Bacillati</taxon>
        <taxon>Actinomycetota</taxon>
        <taxon>Actinomycetes</taxon>
        <taxon>Kitasatosporales</taxon>
        <taxon>Streptomycetaceae</taxon>
        <taxon>Streptomyces</taxon>
    </lineage>
</organism>
<sequence length="283" mass="29231">MTANAQQETVLVTAATGKTGRRVVARLQARGVPVRAGSRTPGAGGGEVVFDWDSAATWGPALVGVDSAYVAFYPDLAAPGAVEAMSGFGRVAAEQGVRHLVLLSGRGEPDAVVSEEALRASGVPLTVVRAAFFAQNFSEGVLADLVAGGAIAFPGAQTPEPFIDADDIADVVVAALTEGGHRGKVHEVTGPRLVTFGEAAAELGSALGREVRYLPVSGPEFAALLQQAGFPEPDAQWLAALCTMLMDGHNASTTNAVREVLGRDPKDFKDFARDAVAADAWHS</sequence>
<dbReference type="RefSeq" id="WP_250917263.1">
    <property type="nucleotide sequence ID" value="NZ_JAMQAW010000001.1"/>
</dbReference>
<evidence type="ECO:0000259" key="1">
    <source>
        <dbReference type="Pfam" id="PF05368"/>
    </source>
</evidence>
<dbReference type="PANTHER" id="PTHR43162:SF1">
    <property type="entry name" value="PRESTALK A DIFFERENTIATION PROTEIN A"/>
    <property type="match status" value="1"/>
</dbReference>
<reference evidence="2" key="1">
    <citation type="submission" date="2022-06" db="EMBL/GenBank/DDBJ databases">
        <title>Genome public.</title>
        <authorList>
            <person name="Sun Q."/>
        </authorList>
    </citation>
    <scope>NUCLEOTIDE SEQUENCE</scope>
    <source>
        <strain evidence="2">CWNU-1</strain>
    </source>
</reference>
<comment type="caution">
    <text evidence="2">The sequence shown here is derived from an EMBL/GenBank/DDBJ whole genome shotgun (WGS) entry which is preliminary data.</text>
</comment>
<dbReference type="PANTHER" id="PTHR43162">
    <property type="match status" value="1"/>
</dbReference>
<name>A0ABT0UEG4_9ACTN</name>
<dbReference type="Gene3D" id="3.40.50.720">
    <property type="entry name" value="NAD(P)-binding Rossmann-like Domain"/>
    <property type="match status" value="1"/>
</dbReference>
<protein>
    <submittedName>
        <fullName evidence="2">NAD(P)H-binding protein</fullName>
    </submittedName>
</protein>
<dbReference type="EMBL" id="JAMQAW010000001">
    <property type="protein sequence ID" value="MCM2386907.1"/>
    <property type="molecule type" value="Genomic_DNA"/>
</dbReference>